<dbReference type="PROSITE" id="PS00178">
    <property type="entry name" value="AA_TRNA_LIGASE_I"/>
    <property type="match status" value="1"/>
</dbReference>
<dbReference type="STRING" id="146923.Spa2297_18635"/>
<dbReference type="SMART" id="SM01016">
    <property type="entry name" value="Arg_tRNA_synt_N"/>
    <property type="match status" value="1"/>
</dbReference>
<organism evidence="15 16">
    <name type="scientific">Streptomyces parvulus</name>
    <dbReference type="NCBI Taxonomy" id="146923"/>
    <lineage>
        <taxon>Bacteria</taxon>
        <taxon>Bacillati</taxon>
        <taxon>Actinomycetota</taxon>
        <taxon>Actinomycetes</taxon>
        <taxon>Kitasatosporales</taxon>
        <taxon>Streptomycetaceae</taxon>
        <taxon>Streptomyces</taxon>
    </lineage>
</organism>
<keyword evidence="5 11" id="KW-0436">Ligase</keyword>
<dbReference type="Gene3D" id="1.10.730.10">
    <property type="entry name" value="Isoleucyl-tRNA Synthetase, Domain 1"/>
    <property type="match status" value="1"/>
</dbReference>
<dbReference type="Gene3D" id="3.30.1360.70">
    <property type="entry name" value="Arginyl tRNA synthetase N-terminal domain"/>
    <property type="match status" value="1"/>
</dbReference>
<dbReference type="EC" id="6.1.1.19" evidence="11"/>
<dbReference type="InterPro" id="IPR014729">
    <property type="entry name" value="Rossmann-like_a/b/a_fold"/>
</dbReference>
<dbReference type="Pfam" id="PF03485">
    <property type="entry name" value="Arg_tRNA_synt_N"/>
    <property type="match status" value="1"/>
</dbReference>
<keyword evidence="9 11" id="KW-0030">Aminoacyl-tRNA synthetase</keyword>
<evidence type="ECO:0000259" key="14">
    <source>
        <dbReference type="SMART" id="SM01016"/>
    </source>
</evidence>
<dbReference type="PRINTS" id="PR01038">
    <property type="entry name" value="TRNASYNTHARG"/>
</dbReference>
<dbReference type="SUPFAM" id="SSF52374">
    <property type="entry name" value="Nucleotidylyl transferase"/>
    <property type="match status" value="1"/>
</dbReference>
<dbReference type="RefSeq" id="WP_114532599.1">
    <property type="nucleotide sequence ID" value="NZ_JBIVML010000029.1"/>
</dbReference>
<dbReference type="SMART" id="SM00836">
    <property type="entry name" value="DALR_1"/>
    <property type="match status" value="1"/>
</dbReference>
<evidence type="ECO:0000256" key="5">
    <source>
        <dbReference type="ARBA" id="ARBA00022598"/>
    </source>
</evidence>
<evidence type="ECO:0000256" key="4">
    <source>
        <dbReference type="ARBA" id="ARBA00022490"/>
    </source>
</evidence>
<comment type="catalytic activity">
    <reaction evidence="10 11">
        <text>tRNA(Arg) + L-arginine + ATP = L-arginyl-tRNA(Arg) + AMP + diphosphate</text>
        <dbReference type="Rhea" id="RHEA:20301"/>
        <dbReference type="Rhea" id="RHEA-COMP:9658"/>
        <dbReference type="Rhea" id="RHEA-COMP:9673"/>
        <dbReference type="ChEBI" id="CHEBI:30616"/>
        <dbReference type="ChEBI" id="CHEBI:32682"/>
        <dbReference type="ChEBI" id="CHEBI:33019"/>
        <dbReference type="ChEBI" id="CHEBI:78442"/>
        <dbReference type="ChEBI" id="CHEBI:78513"/>
        <dbReference type="ChEBI" id="CHEBI:456215"/>
        <dbReference type="EC" id="6.1.1.19"/>
    </reaction>
</comment>
<evidence type="ECO:0000256" key="10">
    <source>
        <dbReference type="ARBA" id="ARBA00049339"/>
    </source>
</evidence>
<evidence type="ECO:0000256" key="12">
    <source>
        <dbReference type="RuleBase" id="RU363038"/>
    </source>
</evidence>
<protein>
    <recommendedName>
        <fullName evidence="11">Arginine--tRNA ligase</fullName>
        <ecNumber evidence="11">6.1.1.19</ecNumber>
    </recommendedName>
    <alternativeName>
        <fullName evidence="11">Arginyl-tRNA synthetase</fullName>
        <shortName evidence="11">ArgRS</shortName>
    </alternativeName>
</protein>
<evidence type="ECO:0000256" key="8">
    <source>
        <dbReference type="ARBA" id="ARBA00022917"/>
    </source>
</evidence>
<dbReference type="GO" id="GO:0005524">
    <property type="term" value="F:ATP binding"/>
    <property type="evidence" value="ECO:0007669"/>
    <property type="project" value="UniProtKB-UniRule"/>
</dbReference>
<dbReference type="CDD" id="cd07956">
    <property type="entry name" value="Anticodon_Ia_Arg"/>
    <property type="match status" value="1"/>
</dbReference>
<comment type="similarity">
    <text evidence="2 11 12">Belongs to the class-I aminoacyl-tRNA synthetase family.</text>
</comment>
<dbReference type="InterPro" id="IPR001278">
    <property type="entry name" value="Arg-tRNA-ligase"/>
</dbReference>
<dbReference type="InterPro" id="IPR008909">
    <property type="entry name" value="DALR_anticod-bd"/>
</dbReference>
<proteinExistence type="inferred from homology"/>
<dbReference type="FunFam" id="1.10.730.10:FF:000008">
    <property type="entry name" value="Arginine--tRNA ligase"/>
    <property type="match status" value="1"/>
</dbReference>
<name>A0A369UYN1_9ACTN</name>
<dbReference type="InterPro" id="IPR035684">
    <property type="entry name" value="ArgRS_core"/>
</dbReference>
<feature type="domain" description="Arginyl tRNA synthetase N-terminal" evidence="14">
    <location>
        <begin position="9"/>
        <end position="89"/>
    </location>
</feature>
<dbReference type="PANTHER" id="PTHR11956">
    <property type="entry name" value="ARGINYL-TRNA SYNTHETASE"/>
    <property type="match status" value="1"/>
</dbReference>
<evidence type="ECO:0000256" key="6">
    <source>
        <dbReference type="ARBA" id="ARBA00022741"/>
    </source>
</evidence>
<dbReference type="Proteomes" id="UP000253742">
    <property type="component" value="Unassembled WGS sequence"/>
</dbReference>
<evidence type="ECO:0000256" key="11">
    <source>
        <dbReference type="HAMAP-Rule" id="MF_00123"/>
    </source>
</evidence>
<dbReference type="FunFam" id="3.40.50.620:FF:000030">
    <property type="entry name" value="Arginine--tRNA ligase"/>
    <property type="match status" value="1"/>
</dbReference>
<dbReference type="GO" id="GO:0006420">
    <property type="term" value="P:arginyl-tRNA aminoacylation"/>
    <property type="evidence" value="ECO:0007669"/>
    <property type="project" value="UniProtKB-UniRule"/>
</dbReference>
<keyword evidence="7 11" id="KW-0067">ATP-binding</keyword>
<dbReference type="EMBL" id="QQBH01000033">
    <property type="protein sequence ID" value="RDD84858.1"/>
    <property type="molecule type" value="Genomic_DNA"/>
</dbReference>
<evidence type="ECO:0000256" key="9">
    <source>
        <dbReference type="ARBA" id="ARBA00023146"/>
    </source>
</evidence>
<feature type="domain" description="DALR anticodon binding" evidence="13">
    <location>
        <begin position="470"/>
        <end position="585"/>
    </location>
</feature>
<dbReference type="InterPro" id="IPR001412">
    <property type="entry name" value="aa-tRNA-synth_I_CS"/>
</dbReference>
<dbReference type="NCBIfam" id="TIGR00456">
    <property type="entry name" value="argS"/>
    <property type="match status" value="1"/>
</dbReference>
<dbReference type="SUPFAM" id="SSF47323">
    <property type="entry name" value="Anticodon-binding domain of a subclass of class I aminoacyl-tRNA synthetases"/>
    <property type="match status" value="1"/>
</dbReference>
<dbReference type="Gene3D" id="3.40.50.620">
    <property type="entry name" value="HUPs"/>
    <property type="match status" value="1"/>
</dbReference>
<evidence type="ECO:0000256" key="3">
    <source>
        <dbReference type="ARBA" id="ARBA00011245"/>
    </source>
</evidence>
<keyword evidence="4 11" id="KW-0963">Cytoplasm</keyword>
<dbReference type="GO" id="GO:0004814">
    <property type="term" value="F:arginine-tRNA ligase activity"/>
    <property type="evidence" value="ECO:0007669"/>
    <property type="project" value="UniProtKB-UniRule"/>
</dbReference>
<dbReference type="HAMAP" id="MF_00123">
    <property type="entry name" value="Arg_tRNA_synth"/>
    <property type="match status" value="1"/>
</dbReference>
<dbReference type="InterPro" id="IPR009080">
    <property type="entry name" value="tRNAsynth_Ia_anticodon-bd"/>
</dbReference>
<evidence type="ECO:0000256" key="7">
    <source>
        <dbReference type="ARBA" id="ARBA00022840"/>
    </source>
</evidence>
<evidence type="ECO:0000256" key="2">
    <source>
        <dbReference type="ARBA" id="ARBA00005594"/>
    </source>
</evidence>
<accession>A0A369UYN1</accession>
<evidence type="ECO:0000313" key="16">
    <source>
        <dbReference type="Proteomes" id="UP000253742"/>
    </source>
</evidence>
<keyword evidence="6 11" id="KW-0547">Nucleotide-binding</keyword>
<dbReference type="CDD" id="cd00671">
    <property type="entry name" value="ArgRS_core"/>
    <property type="match status" value="1"/>
</dbReference>
<comment type="caution">
    <text evidence="15">The sequence shown here is derived from an EMBL/GenBank/DDBJ whole genome shotgun (WGS) entry which is preliminary data.</text>
</comment>
<dbReference type="Pfam" id="PF00750">
    <property type="entry name" value="tRNA-synt_1d"/>
    <property type="match status" value="1"/>
</dbReference>
<dbReference type="PANTHER" id="PTHR11956:SF5">
    <property type="entry name" value="ARGININE--TRNA LIGASE, CYTOPLASMIC"/>
    <property type="match status" value="1"/>
</dbReference>
<keyword evidence="8 11" id="KW-0648">Protein biosynthesis</keyword>
<comment type="subunit">
    <text evidence="3 11">Monomer.</text>
</comment>
<evidence type="ECO:0000259" key="13">
    <source>
        <dbReference type="SMART" id="SM00836"/>
    </source>
</evidence>
<dbReference type="Pfam" id="PF05746">
    <property type="entry name" value="DALR_1"/>
    <property type="match status" value="1"/>
</dbReference>
<evidence type="ECO:0000313" key="15">
    <source>
        <dbReference type="EMBL" id="RDD84858.1"/>
    </source>
</evidence>
<gene>
    <name evidence="11" type="primary">argS</name>
    <name evidence="15" type="ORF">DVZ84_32960</name>
</gene>
<evidence type="ECO:0000256" key="1">
    <source>
        <dbReference type="ARBA" id="ARBA00004496"/>
    </source>
</evidence>
<feature type="short sequence motif" description="'HIGH' region" evidence="11">
    <location>
        <begin position="126"/>
        <end position="136"/>
    </location>
</feature>
<dbReference type="GO" id="GO:0005737">
    <property type="term" value="C:cytoplasm"/>
    <property type="evidence" value="ECO:0007669"/>
    <property type="project" value="UniProtKB-SubCell"/>
</dbReference>
<dbReference type="SUPFAM" id="SSF55190">
    <property type="entry name" value="Arginyl-tRNA synthetase (ArgRS), N-terminal 'additional' domain"/>
    <property type="match status" value="1"/>
</dbReference>
<sequence>MASVTSLSDSVQQHLASALTATRPEAAGADPLLRRSDRADYQANGILALAKKAKANPRELAAEVVAHVTTGGLIEDVEVSGPGFLNITVGDRAITENLAARYADGERLGVPLKQDAGVTVVDYAQPNVAKEMHVGHLRSAVIGDALRGMLDFTGERTIGRHHIGDWGTQFGMLIQYLFEHPGELAPAEDVDGEQAMSNLNRVYKASRAVFDADEEFKERARKRVVALQSGDKETLELWQQFVDESKVYFYSVFEKLDMEIRDDEIVGESAYNDGMPETARLLEEMGVAVRSEGALVVFFDEIRGKDDQPVPLIVQKADGGFGYAASDLTAIRNRVQDLDATTLLYVVDVRQSLHFRMVFETARRAGWLNDDVTAHNMGYGTVLGADGKPFKTRAGETVRLEDLLDEAVQRAAEVVREKARDLTEDEIQERAAQVGIGAVKYADLSTSPSRDYKFDLDQMVSLNGDTSVYLQYAYARIRSILRKAGEVAPAAHPELELHAAERALGLHLDAFGDTVFEAAAEYAPHKLTAYLYQAASLFTSFYDKCPVLKAETPQQVENRLFLCDVTARTLHQGMALLGIRTPERL</sequence>
<dbReference type="OrthoDB" id="9803211at2"/>
<dbReference type="InterPro" id="IPR036695">
    <property type="entry name" value="Arg-tRNA-synth_N_sf"/>
</dbReference>
<dbReference type="InterPro" id="IPR005148">
    <property type="entry name" value="Arg-tRNA-synth_N"/>
</dbReference>
<dbReference type="AlphaFoldDB" id="A0A369UYN1"/>
<reference evidence="15 16" key="1">
    <citation type="submission" date="2018-07" db="EMBL/GenBank/DDBJ databases">
        <title>Genome guided investigation of antibiotics producing actinomycetales strain isolated from a Macau mangrove ecosystem.</title>
        <authorList>
            <person name="Hu D."/>
        </authorList>
    </citation>
    <scope>NUCLEOTIDE SEQUENCE [LARGE SCALE GENOMIC DNA]</scope>
    <source>
        <strain evidence="15 16">2297</strain>
    </source>
</reference>
<comment type="subcellular location">
    <subcellularLocation>
        <location evidence="1 11">Cytoplasm</location>
    </subcellularLocation>
</comment>